<feature type="transmembrane region" description="Helical" evidence="7">
    <location>
        <begin position="326"/>
        <end position="356"/>
    </location>
</feature>
<evidence type="ECO:0000256" key="5">
    <source>
        <dbReference type="ARBA" id="ARBA00022989"/>
    </source>
</evidence>
<feature type="domain" description="TRAP C4-dicarboxylate transport system permease DctM subunit" evidence="8">
    <location>
        <begin position="12"/>
        <end position="431"/>
    </location>
</feature>
<reference evidence="9 10" key="1">
    <citation type="submission" date="2018-03" db="EMBL/GenBank/DDBJ databases">
        <title>Genome sequence of Moorella stamsii DSM 26217.</title>
        <authorList>
            <person name="Poehlein A."/>
            <person name="Daniel R."/>
        </authorList>
    </citation>
    <scope>NUCLEOTIDE SEQUENCE [LARGE SCALE GENOMIC DNA]</scope>
    <source>
        <strain evidence="10">DSM 26217</strain>
    </source>
</reference>
<evidence type="ECO:0000313" key="10">
    <source>
        <dbReference type="Proteomes" id="UP000239430"/>
    </source>
</evidence>
<feature type="transmembrane region" description="Helical" evidence="7">
    <location>
        <begin position="254"/>
        <end position="270"/>
    </location>
</feature>
<accession>A0A9X7J1L1</accession>
<feature type="transmembrane region" description="Helical" evidence="7">
    <location>
        <begin position="96"/>
        <end position="129"/>
    </location>
</feature>
<dbReference type="PANTHER" id="PTHR33362:SF7">
    <property type="entry name" value="SLL1103 PROTEIN"/>
    <property type="match status" value="1"/>
</dbReference>
<keyword evidence="3" id="KW-0997">Cell inner membrane</keyword>
<name>A0A9X7J1L1_9FIRM</name>
<evidence type="ECO:0000256" key="6">
    <source>
        <dbReference type="ARBA" id="ARBA00023136"/>
    </source>
</evidence>
<dbReference type="GO" id="GO:0022857">
    <property type="term" value="F:transmembrane transporter activity"/>
    <property type="evidence" value="ECO:0007669"/>
    <property type="project" value="TreeGrafter"/>
</dbReference>
<comment type="subcellular location">
    <subcellularLocation>
        <location evidence="1">Cell inner membrane</location>
        <topology evidence="1">Multi-pass membrane protein</topology>
    </subcellularLocation>
</comment>
<feature type="transmembrane region" description="Helical" evidence="7">
    <location>
        <begin position="176"/>
        <end position="203"/>
    </location>
</feature>
<organism evidence="9 10">
    <name type="scientific">Neomoorella stamsii</name>
    <dbReference type="NCBI Taxonomy" id="1266720"/>
    <lineage>
        <taxon>Bacteria</taxon>
        <taxon>Bacillati</taxon>
        <taxon>Bacillota</taxon>
        <taxon>Clostridia</taxon>
        <taxon>Neomoorellales</taxon>
        <taxon>Neomoorellaceae</taxon>
        <taxon>Neomoorella</taxon>
    </lineage>
</organism>
<evidence type="ECO:0000256" key="7">
    <source>
        <dbReference type="SAM" id="Phobius"/>
    </source>
</evidence>
<evidence type="ECO:0000256" key="1">
    <source>
        <dbReference type="ARBA" id="ARBA00004429"/>
    </source>
</evidence>
<proteinExistence type="predicted"/>
<evidence type="ECO:0000256" key="4">
    <source>
        <dbReference type="ARBA" id="ARBA00022692"/>
    </source>
</evidence>
<feature type="transmembrane region" description="Helical" evidence="7">
    <location>
        <begin position="223"/>
        <end position="247"/>
    </location>
</feature>
<keyword evidence="4 7" id="KW-0812">Transmembrane</keyword>
<comment type="caution">
    <text evidence="9">The sequence shown here is derived from an EMBL/GenBank/DDBJ whole genome shotgun (WGS) entry which is preliminary data.</text>
</comment>
<evidence type="ECO:0000259" key="8">
    <source>
        <dbReference type="Pfam" id="PF06808"/>
    </source>
</evidence>
<dbReference type="RefSeq" id="WP_054936159.1">
    <property type="nucleotide sequence ID" value="NZ_PVXL01000050.1"/>
</dbReference>
<dbReference type="GO" id="GO:0005886">
    <property type="term" value="C:plasma membrane"/>
    <property type="evidence" value="ECO:0007669"/>
    <property type="project" value="UniProtKB-SubCell"/>
</dbReference>
<protein>
    <submittedName>
        <fullName evidence="9">Sialic acid TRAP transporter permease protein SiaT</fullName>
    </submittedName>
</protein>
<feature type="transmembrane region" description="Helical" evidence="7">
    <location>
        <begin position="368"/>
        <end position="394"/>
    </location>
</feature>
<sequence length="440" mass="46844">MTPLETILVVGIIFLIVLFMGHPLAFTLGGLGIIFGATLWGNPGVLNLFVRSTNNLITSIAYASIPLFIFMGAVLERSGAADDLFESMYVILGRLRGGLAITTVVICTLLAAASGIIGASITVMGMLALPSMLKHRYNPELATGTIMAAGCLGTLIPPSIILIIYGAQAQISIGKLFAGGIGAGLVLSGLYIAYIFVLCLLKPKSGPAIAPEEAGKYTSQQKIVLAIKSILPTLGLILMVLGSILFGVATPTEAAALGAVGALLIAALHHRLNWQMVKEASFATMKTTAMIMYIILTASMFTSVFLGLGGGQVISGIVNGLNMNRWLILSVILFIVYIMGMFIDSYGVLLIGVPIFTPVVYALGFDPIWFAIIFAVMIQMSYLSPPFAYAVFYLRGIAPKEISTAQLYRACFPFMALQVISLIILSLFPAIITWLPSKIM</sequence>
<dbReference type="Proteomes" id="UP000239430">
    <property type="component" value="Unassembled WGS sequence"/>
</dbReference>
<keyword evidence="10" id="KW-1185">Reference proteome</keyword>
<feature type="transmembrane region" description="Helical" evidence="7">
    <location>
        <begin position="141"/>
        <end position="164"/>
    </location>
</feature>
<evidence type="ECO:0000256" key="2">
    <source>
        <dbReference type="ARBA" id="ARBA00022475"/>
    </source>
</evidence>
<keyword evidence="2" id="KW-1003">Cell membrane</keyword>
<dbReference type="NCBIfam" id="TIGR00786">
    <property type="entry name" value="dctM"/>
    <property type="match status" value="1"/>
</dbReference>
<dbReference type="InterPro" id="IPR010656">
    <property type="entry name" value="DctM"/>
</dbReference>
<dbReference type="InterPro" id="IPR004681">
    <property type="entry name" value="TRAP_DctM"/>
</dbReference>
<feature type="transmembrane region" description="Helical" evidence="7">
    <location>
        <begin position="56"/>
        <end position="75"/>
    </location>
</feature>
<feature type="transmembrane region" description="Helical" evidence="7">
    <location>
        <begin position="7"/>
        <end position="36"/>
    </location>
</feature>
<keyword evidence="5 7" id="KW-1133">Transmembrane helix</keyword>
<dbReference type="PANTHER" id="PTHR33362">
    <property type="entry name" value="SIALIC ACID TRAP TRANSPORTER PERMEASE PROTEIN SIAT-RELATED"/>
    <property type="match status" value="1"/>
</dbReference>
<dbReference type="EMBL" id="PVXL01000050">
    <property type="protein sequence ID" value="PRR71691.1"/>
    <property type="molecule type" value="Genomic_DNA"/>
</dbReference>
<dbReference type="Pfam" id="PF06808">
    <property type="entry name" value="DctM"/>
    <property type="match status" value="1"/>
</dbReference>
<evidence type="ECO:0000256" key="3">
    <source>
        <dbReference type="ARBA" id="ARBA00022519"/>
    </source>
</evidence>
<dbReference type="PIRSF" id="PIRSF006066">
    <property type="entry name" value="HI0050"/>
    <property type="match status" value="1"/>
</dbReference>
<feature type="transmembrane region" description="Helical" evidence="7">
    <location>
        <begin position="290"/>
        <end position="314"/>
    </location>
</feature>
<dbReference type="AlphaFoldDB" id="A0A9X7J1L1"/>
<keyword evidence="6 7" id="KW-0472">Membrane</keyword>
<evidence type="ECO:0000313" key="9">
    <source>
        <dbReference type="EMBL" id="PRR71691.1"/>
    </source>
</evidence>
<gene>
    <name evidence="9" type="primary">siaT_9</name>
    <name evidence="9" type="ORF">MOST_22560</name>
</gene>
<feature type="transmembrane region" description="Helical" evidence="7">
    <location>
        <begin position="414"/>
        <end position="435"/>
    </location>
</feature>